<keyword evidence="3" id="KW-1185">Reference proteome</keyword>
<feature type="region of interest" description="Disordered" evidence="1">
    <location>
        <begin position="31"/>
        <end position="50"/>
    </location>
</feature>
<feature type="compositionally biased region" description="Polar residues" evidence="1">
    <location>
        <begin position="284"/>
        <end position="296"/>
    </location>
</feature>
<dbReference type="AlphaFoldDB" id="A0ABD3EBM4"/>
<dbReference type="Proteomes" id="UP001632038">
    <property type="component" value="Unassembled WGS sequence"/>
</dbReference>
<dbReference type="EMBL" id="JAVIJP010000007">
    <property type="protein sequence ID" value="KAL3650515.1"/>
    <property type="molecule type" value="Genomic_DNA"/>
</dbReference>
<evidence type="ECO:0000313" key="2">
    <source>
        <dbReference type="EMBL" id="KAL3650515.1"/>
    </source>
</evidence>
<gene>
    <name evidence="2" type="ORF">CASFOL_006918</name>
</gene>
<feature type="region of interest" description="Disordered" evidence="1">
    <location>
        <begin position="276"/>
        <end position="301"/>
    </location>
</feature>
<proteinExistence type="predicted"/>
<comment type="caution">
    <text evidence="2">The sequence shown here is derived from an EMBL/GenBank/DDBJ whole genome shotgun (WGS) entry which is preliminary data.</text>
</comment>
<feature type="region of interest" description="Disordered" evidence="1">
    <location>
        <begin position="220"/>
        <end position="239"/>
    </location>
</feature>
<name>A0ABD3EBM4_9LAMI</name>
<evidence type="ECO:0000313" key="3">
    <source>
        <dbReference type="Proteomes" id="UP001632038"/>
    </source>
</evidence>
<feature type="compositionally biased region" description="Polar residues" evidence="1">
    <location>
        <begin position="35"/>
        <end position="50"/>
    </location>
</feature>
<dbReference type="PANTHER" id="PTHR35477:SF1">
    <property type="entry name" value="OS06G0728500 PROTEIN"/>
    <property type="match status" value="1"/>
</dbReference>
<evidence type="ECO:0000256" key="1">
    <source>
        <dbReference type="SAM" id="MobiDB-lite"/>
    </source>
</evidence>
<dbReference type="PANTHER" id="PTHR35477">
    <property type="entry name" value="OS06G0728500 PROTEIN"/>
    <property type="match status" value="1"/>
</dbReference>
<reference evidence="3" key="1">
    <citation type="journal article" date="2024" name="IScience">
        <title>Strigolactones Initiate the Formation of Haustorium-like Structures in Castilleja.</title>
        <authorList>
            <person name="Buerger M."/>
            <person name="Peterson D."/>
            <person name="Chory J."/>
        </authorList>
    </citation>
    <scope>NUCLEOTIDE SEQUENCE [LARGE SCALE GENOMIC DNA]</scope>
</reference>
<organism evidence="2 3">
    <name type="scientific">Castilleja foliolosa</name>
    <dbReference type="NCBI Taxonomy" id="1961234"/>
    <lineage>
        <taxon>Eukaryota</taxon>
        <taxon>Viridiplantae</taxon>
        <taxon>Streptophyta</taxon>
        <taxon>Embryophyta</taxon>
        <taxon>Tracheophyta</taxon>
        <taxon>Spermatophyta</taxon>
        <taxon>Magnoliopsida</taxon>
        <taxon>eudicotyledons</taxon>
        <taxon>Gunneridae</taxon>
        <taxon>Pentapetalae</taxon>
        <taxon>asterids</taxon>
        <taxon>lamiids</taxon>
        <taxon>Lamiales</taxon>
        <taxon>Orobanchaceae</taxon>
        <taxon>Pedicularideae</taxon>
        <taxon>Castillejinae</taxon>
        <taxon>Castilleja</taxon>
    </lineage>
</organism>
<accession>A0ABD3EBM4</accession>
<sequence>METHNNSCNVTNHLEADALLPPRKRLLAGLKRQTSDVNSPSPSKNDTCPNKNNLFLSELSNSNLSIEEIVEASRISAIEATKIAEAARAKAEEKATKAAKAFTAAKNALDLVATLSDEMDKKEKCVKNNKMKKRVTVEELYNSKHKGNSNSRTDEEVARNLHSAINSSPRILKNSDKKSHNMHKKMKSSVFSGRANICGEISNNGNGVVGYLDAEVLNTSKPDKSEDLDNGERGRAGKTETIKLGNSEVLESYGRKRGRIKQKKLPLSICSFRDQTGPREELKSNGSNQDSFSSGRNLMPGERASTSLWKCQSLKAPTCVKQNKVMQL</sequence>
<protein>
    <submittedName>
        <fullName evidence="2">Uncharacterized protein</fullName>
    </submittedName>
</protein>
<feature type="compositionally biased region" description="Basic and acidic residues" evidence="1">
    <location>
        <begin position="221"/>
        <end position="239"/>
    </location>
</feature>